<proteinExistence type="predicted"/>
<comment type="caution">
    <text evidence="1">The sequence shown here is derived from an EMBL/GenBank/DDBJ whole genome shotgun (WGS) entry which is preliminary data.</text>
</comment>
<accession>A0A0V0XTQ0</accession>
<dbReference type="AlphaFoldDB" id="A0A0V0XTQ0"/>
<sequence length="76" mass="7871">MLKVKPEGNCTGYIPNCSGGGLSPGMGETVYGRETGGPICPPNVATAFSGNIGPALQPLSLAVFCMEQTELLCFYN</sequence>
<dbReference type="Proteomes" id="UP000054815">
    <property type="component" value="Unassembled WGS sequence"/>
</dbReference>
<organism evidence="1 2">
    <name type="scientific">Trichinella pseudospiralis</name>
    <name type="common">Parasitic roundworm</name>
    <dbReference type="NCBI Taxonomy" id="6337"/>
    <lineage>
        <taxon>Eukaryota</taxon>
        <taxon>Metazoa</taxon>
        <taxon>Ecdysozoa</taxon>
        <taxon>Nematoda</taxon>
        <taxon>Enoplea</taxon>
        <taxon>Dorylaimia</taxon>
        <taxon>Trichinellida</taxon>
        <taxon>Trichinellidae</taxon>
        <taxon>Trichinella</taxon>
    </lineage>
</organism>
<evidence type="ECO:0000313" key="2">
    <source>
        <dbReference type="Proteomes" id="UP000054815"/>
    </source>
</evidence>
<gene>
    <name evidence="1" type="ORF">T4E_12023</name>
</gene>
<dbReference type="EMBL" id="JYDU01000140">
    <property type="protein sequence ID" value="KRX91327.1"/>
    <property type="molecule type" value="Genomic_DNA"/>
</dbReference>
<reference evidence="1 2" key="1">
    <citation type="submission" date="2015-01" db="EMBL/GenBank/DDBJ databases">
        <title>Evolution of Trichinella species and genotypes.</title>
        <authorList>
            <person name="Korhonen P.K."/>
            <person name="Edoardo P."/>
            <person name="Giuseppe L.R."/>
            <person name="Gasser R.B."/>
        </authorList>
    </citation>
    <scope>NUCLEOTIDE SEQUENCE [LARGE SCALE GENOMIC DNA]</scope>
    <source>
        <strain evidence="1">ISS141</strain>
    </source>
</reference>
<evidence type="ECO:0000313" key="1">
    <source>
        <dbReference type="EMBL" id="KRX91327.1"/>
    </source>
</evidence>
<name>A0A0V0XTQ0_TRIPS</name>
<protein>
    <submittedName>
        <fullName evidence="1">Uncharacterized protein</fullName>
    </submittedName>
</protein>